<dbReference type="EMBL" id="JACHXU010000008">
    <property type="protein sequence ID" value="MBB3206841.1"/>
    <property type="molecule type" value="Genomic_DNA"/>
</dbReference>
<comment type="caution">
    <text evidence="1">The sequence shown here is derived from an EMBL/GenBank/DDBJ whole genome shotgun (WGS) entry which is preliminary data.</text>
</comment>
<name>A0A7W5H6G3_9BACT</name>
<keyword evidence="2" id="KW-1185">Reference proteome</keyword>
<dbReference type="Proteomes" id="UP000536179">
    <property type="component" value="Unassembled WGS sequence"/>
</dbReference>
<proteinExistence type="predicted"/>
<protein>
    <submittedName>
        <fullName evidence="1">Uncharacterized protein</fullName>
    </submittedName>
</protein>
<reference evidence="1 2" key="1">
    <citation type="submission" date="2020-08" db="EMBL/GenBank/DDBJ databases">
        <title>Genomic Encyclopedia of Type Strains, Phase III (KMG-III): the genomes of soil and plant-associated and newly described type strains.</title>
        <authorList>
            <person name="Whitman W."/>
        </authorList>
    </citation>
    <scope>NUCLEOTIDE SEQUENCE [LARGE SCALE GENOMIC DNA]</scope>
    <source>
        <strain evidence="1 2">CECT 8075</strain>
    </source>
</reference>
<dbReference type="AlphaFoldDB" id="A0A7W5H6G3"/>
<gene>
    <name evidence="1" type="ORF">FHS27_002655</name>
</gene>
<organism evidence="1 2">
    <name type="scientific">Aporhodopirellula rubra</name>
    <dbReference type="NCBI Taxonomy" id="980271"/>
    <lineage>
        <taxon>Bacteria</taxon>
        <taxon>Pseudomonadati</taxon>
        <taxon>Planctomycetota</taxon>
        <taxon>Planctomycetia</taxon>
        <taxon>Pirellulales</taxon>
        <taxon>Pirellulaceae</taxon>
        <taxon>Aporhodopirellula</taxon>
    </lineage>
</organism>
<dbReference type="RefSeq" id="WP_246419691.1">
    <property type="nucleotide sequence ID" value="NZ_JACHXU010000008.1"/>
</dbReference>
<accession>A0A7W5H6G3</accession>
<sequence length="130" mass="14218">MSRIALPPKLRCKQSTRWGSVSLVLVLILALLVGTFAASVTSRASHERRTEVQHGWIATLETAIEAVARSGVVNESKIRLPVDGSPSAGETGRWIIVETLSQPDETQMYQATLFHNSQPGLTIRRPAENT</sequence>
<evidence type="ECO:0000313" key="2">
    <source>
        <dbReference type="Proteomes" id="UP000536179"/>
    </source>
</evidence>
<evidence type="ECO:0000313" key="1">
    <source>
        <dbReference type="EMBL" id="MBB3206841.1"/>
    </source>
</evidence>